<dbReference type="Proteomes" id="UP001595796">
    <property type="component" value="Unassembled WGS sequence"/>
</dbReference>
<dbReference type="EMBL" id="JBHSJF010000006">
    <property type="protein sequence ID" value="MFC5069014.1"/>
    <property type="molecule type" value="Genomic_DNA"/>
</dbReference>
<sequence>MKAFRTLALAGLVALSAGTAAYAHDRDGRAEEAIRDEGLPGHEYLNTQNVLEGRSSTIGPAPTQYGEYGMNRTHGRSFWHRPAY</sequence>
<feature type="signal peptide" evidence="2">
    <location>
        <begin position="1"/>
        <end position="23"/>
    </location>
</feature>
<protein>
    <submittedName>
        <fullName evidence="3">Uncharacterized protein</fullName>
    </submittedName>
</protein>
<accession>A0ABV9Z650</accession>
<comment type="caution">
    <text evidence="3">The sequence shown here is derived from an EMBL/GenBank/DDBJ whole genome shotgun (WGS) entry which is preliminary data.</text>
</comment>
<gene>
    <name evidence="3" type="ORF">ACFPFW_13435</name>
</gene>
<feature type="chain" id="PRO_5046360097" evidence="2">
    <location>
        <begin position="24"/>
        <end position="84"/>
    </location>
</feature>
<dbReference type="RefSeq" id="WP_114956767.1">
    <property type="nucleotide sequence ID" value="NZ_JBHSJF010000006.1"/>
</dbReference>
<keyword evidence="2" id="KW-0732">Signal</keyword>
<feature type="region of interest" description="Disordered" evidence="1">
    <location>
        <begin position="51"/>
        <end position="72"/>
    </location>
</feature>
<keyword evidence="4" id="KW-1185">Reference proteome</keyword>
<proteinExistence type="predicted"/>
<organism evidence="3 4">
    <name type="scientific">Flaviflagellibacter deserti</name>
    <dbReference type="NCBI Taxonomy" id="2267266"/>
    <lineage>
        <taxon>Bacteria</taxon>
        <taxon>Pseudomonadati</taxon>
        <taxon>Pseudomonadota</taxon>
        <taxon>Alphaproteobacteria</taxon>
        <taxon>Hyphomicrobiales</taxon>
        <taxon>Flaviflagellibacter</taxon>
    </lineage>
</organism>
<evidence type="ECO:0000256" key="1">
    <source>
        <dbReference type="SAM" id="MobiDB-lite"/>
    </source>
</evidence>
<name>A0ABV9Z650_9HYPH</name>
<evidence type="ECO:0000313" key="3">
    <source>
        <dbReference type="EMBL" id="MFC5069014.1"/>
    </source>
</evidence>
<evidence type="ECO:0000256" key="2">
    <source>
        <dbReference type="SAM" id="SignalP"/>
    </source>
</evidence>
<evidence type="ECO:0000313" key="4">
    <source>
        <dbReference type="Proteomes" id="UP001595796"/>
    </source>
</evidence>
<reference evidence="4" key="1">
    <citation type="journal article" date="2019" name="Int. J. Syst. Evol. Microbiol.">
        <title>The Global Catalogue of Microorganisms (GCM) 10K type strain sequencing project: providing services to taxonomists for standard genome sequencing and annotation.</title>
        <authorList>
            <consortium name="The Broad Institute Genomics Platform"/>
            <consortium name="The Broad Institute Genome Sequencing Center for Infectious Disease"/>
            <person name="Wu L."/>
            <person name="Ma J."/>
        </authorList>
    </citation>
    <scope>NUCLEOTIDE SEQUENCE [LARGE SCALE GENOMIC DNA]</scope>
    <source>
        <strain evidence="4">CGMCC 1.16444</strain>
    </source>
</reference>